<dbReference type="EMBL" id="NFZS01000004">
    <property type="protein sequence ID" value="RAO75828.1"/>
    <property type="molecule type" value="Genomic_DNA"/>
</dbReference>
<organism evidence="1 2">
    <name type="scientific">Dyella jiangningensis</name>
    <dbReference type="NCBI Taxonomy" id="1379159"/>
    <lineage>
        <taxon>Bacteria</taxon>
        <taxon>Pseudomonadati</taxon>
        <taxon>Pseudomonadota</taxon>
        <taxon>Gammaproteobacteria</taxon>
        <taxon>Lysobacterales</taxon>
        <taxon>Rhodanobacteraceae</taxon>
        <taxon>Dyella</taxon>
    </lineage>
</organism>
<dbReference type="OrthoDB" id="5950182at2"/>
<dbReference type="RefSeq" id="WP_111984289.1">
    <property type="nucleotide sequence ID" value="NZ_NFZS01000004.1"/>
</dbReference>
<dbReference type="Proteomes" id="UP000248926">
    <property type="component" value="Unassembled WGS sequence"/>
</dbReference>
<comment type="caution">
    <text evidence="1">The sequence shown here is derived from an EMBL/GenBank/DDBJ whole genome shotgun (WGS) entry which is preliminary data.</text>
</comment>
<dbReference type="PROSITE" id="PS51257">
    <property type="entry name" value="PROKAR_LIPOPROTEIN"/>
    <property type="match status" value="1"/>
</dbReference>
<evidence type="ECO:0000313" key="1">
    <source>
        <dbReference type="EMBL" id="RAO75828.1"/>
    </source>
</evidence>
<dbReference type="AlphaFoldDB" id="A0A328P0V5"/>
<accession>A0A328P0V5</accession>
<protein>
    <recommendedName>
        <fullName evidence="3">Lipoprotein</fullName>
    </recommendedName>
</protein>
<evidence type="ECO:0008006" key="3">
    <source>
        <dbReference type="Google" id="ProtNLM"/>
    </source>
</evidence>
<gene>
    <name evidence="1" type="ORF">CA260_17515</name>
</gene>
<reference evidence="1 2" key="1">
    <citation type="journal article" date="2018" name="Genet. Mol. Biol.">
        <title>The genome sequence of Dyella jiangningensis FCAV SCS01 from a lignocellulose-decomposing microbial consortium metagenome reveals potential for biotechnological applications.</title>
        <authorList>
            <person name="Desiderato J.G."/>
            <person name="Alvarenga D.O."/>
            <person name="Constancio M.T.L."/>
            <person name="Alves L.M.C."/>
            <person name="Varani A.M."/>
        </authorList>
    </citation>
    <scope>NUCLEOTIDE SEQUENCE [LARGE SCALE GENOMIC DNA]</scope>
    <source>
        <strain evidence="1 2">FCAV SCS01</strain>
    </source>
</reference>
<sequence length="138" mass="14224">MKAAQSVAGAIVAGMLLTGCGVTNNHDTVIRDAVANRVFLYQTPGANDATVQVVRANGYFGGGCSSQILIDDKFAAQLETGEQVSFSVPSGSHVVTLQNSGACHKPGSDAQVQTTLAAGETTQLAVNKWGSSLSQVKR</sequence>
<evidence type="ECO:0000313" key="2">
    <source>
        <dbReference type="Proteomes" id="UP000248926"/>
    </source>
</evidence>
<proteinExistence type="predicted"/>
<keyword evidence="2" id="KW-1185">Reference proteome</keyword>
<name>A0A328P0V5_9GAMM</name>